<dbReference type="InterPro" id="IPR007837">
    <property type="entry name" value="DinB"/>
</dbReference>
<dbReference type="SUPFAM" id="SSF109854">
    <property type="entry name" value="DinB/YfiT-like putative metalloenzymes"/>
    <property type="match status" value="1"/>
</dbReference>
<gene>
    <name evidence="4" type="ORF">F4V44_16615</name>
</gene>
<dbReference type="OrthoDB" id="9811413at2"/>
<name>A0A5J5HM29_9BACI</name>
<dbReference type="PANTHER" id="PTHR37302">
    <property type="entry name" value="SLR1116 PROTEIN"/>
    <property type="match status" value="1"/>
</dbReference>
<evidence type="ECO:0000256" key="3">
    <source>
        <dbReference type="PIRSR" id="PIRSR607837-1"/>
    </source>
</evidence>
<proteinExistence type="inferred from homology"/>
<accession>A0A5J5HM29</accession>
<comment type="caution">
    <text evidence="4">The sequence shown here is derived from an EMBL/GenBank/DDBJ whole genome shotgun (WGS) entry which is preliminary data.</text>
</comment>
<dbReference type="Gene3D" id="1.20.120.450">
    <property type="entry name" value="dinb family like domain"/>
    <property type="match status" value="1"/>
</dbReference>
<dbReference type="Proteomes" id="UP000326671">
    <property type="component" value="Unassembled WGS sequence"/>
</dbReference>
<sequence>MTGGIILKEHGIHMLQYDYWANMKLLAHVESLSEDLFHKRMNSVFPSIAETFYHIYRGQRIWIKRCIPDLAVNESITSFQDINEAKTSFTELHSIMIDSIKLHYDKLSEVVYQNTKGTTFKNHIDEIMHHLANHGTYHRGNIASMIRECDYNGTSTDYIQYLRDMA</sequence>
<keyword evidence="2 3" id="KW-0479">Metal-binding</keyword>
<dbReference type="GO" id="GO:0046872">
    <property type="term" value="F:metal ion binding"/>
    <property type="evidence" value="ECO:0007669"/>
    <property type="project" value="UniProtKB-KW"/>
</dbReference>
<evidence type="ECO:0000313" key="5">
    <source>
        <dbReference type="Proteomes" id="UP000326671"/>
    </source>
</evidence>
<evidence type="ECO:0000256" key="1">
    <source>
        <dbReference type="ARBA" id="ARBA00008635"/>
    </source>
</evidence>
<feature type="binding site" evidence="3">
    <location>
        <position position="138"/>
    </location>
    <ligand>
        <name>a divalent metal cation</name>
        <dbReference type="ChEBI" id="CHEBI:60240"/>
    </ligand>
</feature>
<keyword evidence="5" id="KW-1185">Reference proteome</keyword>
<protein>
    <submittedName>
        <fullName evidence="4">Damage-inducible protein DinB</fullName>
    </submittedName>
</protein>
<evidence type="ECO:0000313" key="4">
    <source>
        <dbReference type="EMBL" id="KAA9021610.1"/>
    </source>
</evidence>
<feature type="binding site" evidence="3">
    <location>
        <position position="134"/>
    </location>
    <ligand>
        <name>a divalent metal cation</name>
        <dbReference type="ChEBI" id="CHEBI:60240"/>
    </ligand>
</feature>
<reference evidence="4 5" key="1">
    <citation type="submission" date="2019-09" db="EMBL/GenBank/DDBJ databases">
        <title>Whole genome sequences of isolates from the Mars Exploration Rovers.</title>
        <authorList>
            <person name="Seuylemezian A."/>
            <person name="Vaishampayan P."/>
        </authorList>
    </citation>
    <scope>NUCLEOTIDE SEQUENCE [LARGE SCALE GENOMIC DNA]</scope>
    <source>
        <strain evidence="4 5">MER_TA_151</strain>
    </source>
</reference>
<feature type="binding site" evidence="3">
    <location>
        <position position="54"/>
    </location>
    <ligand>
        <name>a divalent metal cation</name>
        <dbReference type="ChEBI" id="CHEBI:60240"/>
    </ligand>
</feature>
<dbReference type="AlphaFoldDB" id="A0A5J5HM29"/>
<dbReference type="PANTHER" id="PTHR37302:SF1">
    <property type="entry name" value="PROTEIN DINB"/>
    <property type="match status" value="1"/>
</dbReference>
<evidence type="ECO:0000256" key="2">
    <source>
        <dbReference type="ARBA" id="ARBA00022723"/>
    </source>
</evidence>
<dbReference type="InterPro" id="IPR034660">
    <property type="entry name" value="DinB/YfiT-like"/>
</dbReference>
<dbReference type="EMBL" id="VYKL01000026">
    <property type="protein sequence ID" value="KAA9021610.1"/>
    <property type="molecule type" value="Genomic_DNA"/>
</dbReference>
<organism evidence="4 5">
    <name type="scientific">Niallia endozanthoxylica</name>
    <dbReference type="NCBI Taxonomy" id="2036016"/>
    <lineage>
        <taxon>Bacteria</taxon>
        <taxon>Bacillati</taxon>
        <taxon>Bacillota</taxon>
        <taxon>Bacilli</taxon>
        <taxon>Bacillales</taxon>
        <taxon>Bacillaceae</taxon>
        <taxon>Niallia</taxon>
    </lineage>
</organism>
<comment type="similarity">
    <text evidence="1">Belongs to the DinB family.</text>
</comment>
<dbReference type="Pfam" id="PF05163">
    <property type="entry name" value="DinB"/>
    <property type="match status" value="1"/>
</dbReference>